<reference evidence="2 3" key="1">
    <citation type="submission" date="2021-03" db="EMBL/GenBank/DDBJ databases">
        <title>The complete genome sequence of Acetobacter suratthaniensis TBRC 1719.</title>
        <authorList>
            <person name="Charoenyingcharoen P."/>
            <person name="Yukphan P."/>
        </authorList>
    </citation>
    <scope>NUCLEOTIDE SEQUENCE [LARGE SCALE GENOMIC DNA]</scope>
    <source>
        <strain evidence="2 3">TBRC 1719</strain>
    </source>
</reference>
<name>A0ABS3LMF9_9PROT</name>
<proteinExistence type="predicted"/>
<dbReference type="Proteomes" id="UP000664399">
    <property type="component" value="Unassembled WGS sequence"/>
</dbReference>
<dbReference type="InterPro" id="IPR025274">
    <property type="entry name" value="DUF4070"/>
</dbReference>
<comment type="caution">
    <text evidence="2">The sequence shown here is derived from an EMBL/GenBank/DDBJ whole genome shotgun (WGS) entry which is preliminary data.</text>
</comment>
<gene>
    <name evidence="2" type="ORF">J2D75_08625</name>
</gene>
<evidence type="ECO:0000313" key="2">
    <source>
        <dbReference type="EMBL" id="MBO1328541.1"/>
    </source>
</evidence>
<feature type="non-terminal residue" evidence="2">
    <location>
        <position position="1"/>
    </location>
</feature>
<accession>A0ABS3LMF9</accession>
<feature type="domain" description="DUF4070" evidence="1">
    <location>
        <begin position="5"/>
        <end position="77"/>
    </location>
</feature>
<keyword evidence="3" id="KW-1185">Reference proteome</keyword>
<organism evidence="2 3">
    <name type="scientific">Acetobacter suratthaniensis</name>
    <dbReference type="NCBI Taxonomy" id="1502841"/>
    <lineage>
        <taxon>Bacteria</taxon>
        <taxon>Pseudomonadati</taxon>
        <taxon>Pseudomonadota</taxon>
        <taxon>Alphaproteobacteria</taxon>
        <taxon>Acetobacterales</taxon>
        <taxon>Acetobacteraceae</taxon>
        <taxon>Acetobacter</taxon>
    </lineage>
</organism>
<dbReference type="Pfam" id="PF13282">
    <property type="entry name" value="DUF4070"/>
    <property type="match status" value="1"/>
</dbReference>
<dbReference type="RefSeq" id="WP_207854382.1">
    <property type="nucleotide sequence ID" value="NZ_JAFVMG010000008.1"/>
</dbReference>
<protein>
    <submittedName>
        <fullName evidence="2">DUF4070 domain-containing protein</fullName>
    </submittedName>
</protein>
<dbReference type="EMBL" id="JAFVMG010000008">
    <property type="protein sequence ID" value="MBO1328541.1"/>
    <property type="molecule type" value="Genomic_DNA"/>
</dbReference>
<evidence type="ECO:0000259" key="1">
    <source>
        <dbReference type="Pfam" id="PF13282"/>
    </source>
</evidence>
<sequence length="105" mass="12361">RMLKRPRAHRMIKGDLRSFFRLLFRIHRAGPGSAGQFWRMLADCVLHNPKALPYVVMTSALYLHLGPFARQVVEEIDREIINLDQDRWEKPRLQQNSAKELLQPV</sequence>
<evidence type="ECO:0000313" key="3">
    <source>
        <dbReference type="Proteomes" id="UP000664399"/>
    </source>
</evidence>